<dbReference type="EMBL" id="JANGAC010000001">
    <property type="protein sequence ID" value="MCQ4921734.1"/>
    <property type="molecule type" value="Genomic_DNA"/>
</dbReference>
<dbReference type="Proteomes" id="UP001524478">
    <property type="component" value="Unassembled WGS sequence"/>
</dbReference>
<dbReference type="RefSeq" id="WP_256310206.1">
    <property type="nucleotide sequence ID" value="NZ_JANGAC010000001.1"/>
</dbReference>
<reference evidence="2 3" key="1">
    <citation type="submission" date="2022-06" db="EMBL/GenBank/DDBJ databases">
        <title>Isolation of gut microbiota from human fecal samples.</title>
        <authorList>
            <person name="Pamer E.G."/>
            <person name="Barat B."/>
            <person name="Waligurski E."/>
            <person name="Medina S."/>
            <person name="Paddock L."/>
            <person name="Mostad J."/>
        </authorList>
    </citation>
    <scope>NUCLEOTIDE SEQUENCE [LARGE SCALE GENOMIC DNA]</scope>
    <source>
        <strain evidence="2 3">DFI.7.95</strain>
    </source>
</reference>
<dbReference type="Gene3D" id="3.60.21.10">
    <property type="match status" value="1"/>
</dbReference>
<dbReference type="Pfam" id="PF00149">
    <property type="entry name" value="Metallophos"/>
    <property type="match status" value="1"/>
</dbReference>
<dbReference type="InterPro" id="IPR029052">
    <property type="entry name" value="Metallo-depent_PP-like"/>
</dbReference>
<protein>
    <submittedName>
        <fullName evidence="2">Metallophosphoesterase</fullName>
    </submittedName>
</protein>
<proteinExistence type="predicted"/>
<evidence type="ECO:0000313" key="3">
    <source>
        <dbReference type="Proteomes" id="UP001524478"/>
    </source>
</evidence>
<dbReference type="InterPro" id="IPR050535">
    <property type="entry name" value="DNA_Repair-Maintenance_Comp"/>
</dbReference>
<accession>A0ABT1S5K8</accession>
<dbReference type="PANTHER" id="PTHR30337:SF0">
    <property type="entry name" value="NUCLEASE SBCCD SUBUNIT D"/>
    <property type="match status" value="1"/>
</dbReference>
<gene>
    <name evidence="2" type="ORF">NE686_01435</name>
</gene>
<evidence type="ECO:0000259" key="1">
    <source>
        <dbReference type="Pfam" id="PF00149"/>
    </source>
</evidence>
<organism evidence="2 3">
    <name type="scientific">Tissierella carlieri</name>
    <dbReference type="NCBI Taxonomy" id="689904"/>
    <lineage>
        <taxon>Bacteria</taxon>
        <taxon>Bacillati</taxon>
        <taxon>Bacillota</taxon>
        <taxon>Tissierellia</taxon>
        <taxon>Tissierellales</taxon>
        <taxon>Tissierellaceae</taxon>
        <taxon>Tissierella</taxon>
    </lineage>
</organism>
<keyword evidence="3" id="KW-1185">Reference proteome</keyword>
<dbReference type="InterPro" id="IPR004843">
    <property type="entry name" value="Calcineurin-like_PHP"/>
</dbReference>
<name>A0ABT1S5K8_9FIRM</name>
<dbReference type="PANTHER" id="PTHR30337">
    <property type="entry name" value="COMPONENT OF ATP-DEPENDENT DSDNA EXONUCLEASE"/>
    <property type="match status" value="1"/>
</dbReference>
<dbReference type="SUPFAM" id="SSF56300">
    <property type="entry name" value="Metallo-dependent phosphatases"/>
    <property type="match status" value="1"/>
</dbReference>
<feature type="domain" description="Calcineurin-like phosphoesterase" evidence="1">
    <location>
        <begin position="6"/>
        <end position="202"/>
    </location>
</feature>
<sequence>MRCYILKILFFTDTHIRGTTPKNRKDVFIDTLEQKFIEIVNIVKENNIDFVLHGGDLFDRPDVSITVASKFAMILDQIPVPLYLISGNHDIYGHNPDTINRTMLGLLDVLGVIKLIKSGEKVILEKNNIKVQLTGQPYVYDIDTPNHLDYYLLKERDNNVNYYIHIVHGMLLDRPFIKGIPYTLIEDIKDTLADITLSGHYHGGFKLTKIDEKYFINPGSLVRITNSLKEIERTPQVILIELDDNIKIKQLPLKTALPGEEVLDRKEIENNLFKSERIFEFKQTIDAALDFEKMDINEVLMEVSTAENVNDEVKREALRRIALIQMKGLTGD</sequence>
<comment type="caution">
    <text evidence="2">The sequence shown here is derived from an EMBL/GenBank/DDBJ whole genome shotgun (WGS) entry which is preliminary data.</text>
</comment>
<evidence type="ECO:0000313" key="2">
    <source>
        <dbReference type="EMBL" id="MCQ4921734.1"/>
    </source>
</evidence>